<gene>
    <name evidence="2" type="ORF">VP01_4726g1</name>
</gene>
<accession>A0A0L6UMY3</accession>
<keyword evidence="3" id="KW-1185">Reference proteome</keyword>
<protein>
    <recommendedName>
        <fullName evidence="1">Retrovirus-related Pol polyprotein from transposon TNT 1-94-like beta-barrel domain-containing protein</fullName>
    </recommendedName>
</protein>
<evidence type="ECO:0000313" key="3">
    <source>
        <dbReference type="Proteomes" id="UP000037035"/>
    </source>
</evidence>
<reference evidence="2 3" key="1">
    <citation type="submission" date="2015-08" db="EMBL/GenBank/DDBJ databases">
        <title>Next Generation Sequencing and Analysis of the Genome of Puccinia sorghi L Schw, the Causal Agent of Maize Common Rust.</title>
        <authorList>
            <person name="Rochi L."/>
            <person name="Burguener G."/>
            <person name="Darino M."/>
            <person name="Turjanski A."/>
            <person name="Kreff E."/>
            <person name="Dieguez M.J."/>
            <person name="Sacco F."/>
        </authorList>
    </citation>
    <scope>NUCLEOTIDE SEQUENCE [LARGE SCALE GENOMIC DNA]</scope>
    <source>
        <strain evidence="2 3">RO10H11247</strain>
    </source>
</reference>
<feature type="domain" description="Retrovirus-related Pol polyprotein from transposon TNT 1-94-like beta-barrel" evidence="1">
    <location>
        <begin position="35"/>
        <end position="114"/>
    </location>
</feature>
<proteinExistence type="predicted"/>
<feature type="non-terminal residue" evidence="2">
    <location>
        <position position="1"/>
    </location>
</feature>
<evidence type="ECO:0000259" key="1">
    <source>
        <dbReference type="Pfam" id="PF22936"/>
    </source>
</evidence>
<name>A0A0L6UMY3_9BASI</name>
<evidence type="ECO:0000313" key="2">
    <source>
        <dbReference type="EMBL" id="KNZ49878.1"/>
    </source>
</evidence>
<dbReference type="VEuPathDB" id="FungiDB:VP01_4726g1"/>
<dbReference type="AlphaFoldDB" id="A0A0L6UMY3"/>
<organism evidence="2 3">
    <name type="scientific">Puccinia sorghi</name>
    <dbReference type="NCBI Taxonomy" id="27349"/>
    <lineage>
        <taxon>Eukaryota</taxon>
        <taxon>Fungi</taxon>
        <taxon>Dikarya</taxon>
        <taxon>Basidiomycota</taxon>
        <taxon>Pucciniomycotina</taxon>
        <taxon>Pucciniomycetes</taxon>
        <taxon>Pucciniales</taxon>
        <taxon>Pucciniaceae</taxon>
        <taxon>Puccinia</taxon>
    </lineage>
</organism>
<dbReference type="Pfam" id="PF22936">
    <property type="entry name" value="Pol_BBD"/>
    <property type="match status" value="1"/>
</dbReference>
<comment type="caution">
    <text evidence="2">The sequence shown here is derived from an EMBL/GenBank/DDBJ whole genome shotgun (WGS) entry which is preliminary data.</text>
</comment>
<sequence length="205" mass="23089">AKWKAGKEKKEKSENYFMSLLTLWIKSGDPKSRIILDSGALGHIFNNLKFFNKIEMGEYNIIKTGKKDATLPIKGKGLVMLTWGRKTIKHENFIYVPDILINLISAGQLVINGFTLHSKDHSFQVKKDNQIAFEGKITNGLFSVNNPNSACVLLKLTKQLFKAESELATKPFEQLHLDIVGPIKPESSLKYNYFLTVVDHPPEAA</sequence>
<dbReference type="InterPro" id="IPR054722">
    <property type="entry name" value="PolX-like_BBD"/>
</dbReference>
<dbReference type="OrthoDB" id="2135676at2759"/>
<dbReference type="Proteomes" id="UP000037035">
    <property type="component" value="Unassembled WGS sequence"/>
</dbReference>
<dbReference type="EMBL" id="LAVV01009863">
    <property type="protein sequence ID" value="KNZ49878.1"/>
    <property type="molecule type" value="Genomic_DNA"/>
</dbReference>